<evidence type="ECO:0000313" key="3">
    <source>
        <dbReference type="Proteomes" id="UP000094580"/>
    </source>
</evidence>
<dbReference type="RefSeq" id="WP_069033401.1">
    <property type="nucleotide sequence ID" value="NZ_MDKC01000009.1"/>
</dbReference>
<dbReference type="EMBL" id="MDKC01000009">
    <property type="protein sequence ID" value="ODG92309.1"/>
    <property type="molecule type" value="Genomic_DNA"/>
</dbReference>
<proteinExistence type="predicted"/>
<evidence type="ECO:0000313" key="2">
    <source>
        <dbReference type="EMBL" id="ODG92309.1"/>
    </source>
</evidence>
<keyword evidence="1" id="KW-1133">Transmembrane helix</keyword>
<feature type="transmembrane region" description="Helical" evidence="1">
    <location>
        <begin position="38"/>
        <end position="56"/>
    </location>
</feature>
<dbReference type="InterPro" id="IPR039076">
    <property type="entry name" value="DivIC"/>
</dbReference>
<dbReference type="PANTHER" id="PTHR40027">
    <property type="entry name" value="CELL DIVISION PROTEIN DIVIC"/>
    <property type="match status" value="1"/>
</dbReference>
<name>A0ABX2ZV58_9BACI</name>
<organism evidence="2 3">
    <name type="scientific">Gottfriedia luciferensis</name>
    <dbReference type="NCBI Taxonomy" id="178774"/>
    <lineage>
        <taxon>Bacteria</taxon>
        <taxon>Bacillati</taxon>
        <taxon>Bacillota</taxon>
        <taxon>Bacilli</taxon>
        <taxon>Bacillales</taxon>
        <taxon>Bacillaceae</taxon>
        <taxon>Gottfriedia</taxon>
    </lineage>
</organism>
<evidence type="ECO:0000256" key="1">
    <source>
        <dbReference type="SAM" id="Phobius"/>
    </source>
</evidence>
<accession>A0ABX2ZV58</accession>
<dbReference type="Pfam" id="PF04977">
    <property type="entry name" value="DivIC"/>
    <property type="match status" value="1"/>
</dbReference>
<dbReference type="Proteomes" id="UP000094580">
    <property type="component" value="Unassembled WGS sequence"/>
</dbReference>
<reference evidence="2 3" key="1">
    <citation type="submission" date="2016-07" db="EMBL/GenBank/DDBJ databases">
        <authorList>
            <person name="Townsley L."/>
            <person name="Shank E.A."/>
        </authorList>
    </citation>
    <scope>NUCLEOTIDE SEQUENCE [LARGE SCALE GENOMIC DNA]</scope>
    <source>
        <strain evidence="2 3">CH01</strain>
    </source>
</reference>
<keyword evidence="3" id="KW-1185">Reference proteome</keyword>
<evidence type="ECO:0008006" key="4">
    <source>
        <dbReference type="Google" id="ProtNLM"/>
    </source>
</evidence>
<keyword evidence="1" id="KW-0472">Membrane</keyword>
<dbReference type="InterPro" id="IPR007060">
    <property type="entry name" value="FtsL/DivIC"/>
</dbReference>
<keyword evidence="1" id="KW-0812">Transmembrane</keyword>
<sequence>MKAEARKLFNPQREELNKPSRNQFPQTKKRKTIRIHRIILTTLFLSLLIASGIYMYSQNKIASAKQHELSTLHVEQKKVAKTEKDLNRQIRLLNDPDFIANYARDQYMFSKKGETIIIVPKSEDEITSN</sequence>
<gene>
    <name evidence="2" type="ORF">BED47_20245</name>
</gene>
<protein>
    <recommendedName>
        <fullName evidence="4">Septum formation initiator</fullName>
    </recommendedName>
</protein>
<comment type="caution">
    <text evidence="2">The sequence shown here is derived from an EMBL/GenBank/DDBJ whole genome shotgun (WGS) entry which is preliminary data.</text>
</comment>
<dbReference type="PANTHER" id="PTHR40027:SF1">
    <property type="entry name" value="CELL DIVISION PROTEIN DIVIC"/>
    <property type="match status" value="1"/>
</dbReference>